<reference evidence="4" key="1">
    <citation type="submission" date="2020-12" db="EMBL/GenBank/DDBJ databases">
        <title>PHA producing bacteria isolated from mangrove.</title>
        <authorList>
            <person name="Zheng W."/>
            <person name="Yu S."/>
            <person name="Huang Y."/>
        </authorList>
    </citation>
    <scope>NUCLEOTIDE SEQUENCE</scope>
    <source>
        <strain evidence="4">GN22-4</strain>
    </source>
</reference>
<sequence>MKKFFNEKGLTLIEVLASLVILMIVFTGLMHFFSNAYSYTNRSQNKTAGINVARSALAFMERQSFIEMNEQLNQSASAKPLYVYICTQNNSTAQYYKYTKLASPPNGCAPITINNIPFQVKVTYDDEKGQEKEHNKGNYKYTVPVIVSAEWKRNNEELSTTVKGAIVSEDIRETY</sequence>
<evidence type="ECO:0000256" key="3">
    <source>
        <dbReference type="SAM" id="Phobius"/>
    </source>
</evidence>
<evidence type="ECO:0000256" key="1">
    <source>
        <dbReference type="ARBA" id="ARBA00004241"/>
    </source>
</evidence>
<keyword evidence="3" id="KW-1133">Transmembrane helix</keyword>
<evidence type="ECO:0000256" key="2">
    <source>
        <dbReference type="ARBA" id="ARBA00023287"/>
    </source>
</evidence>
<dbReference type="RefSeq" id="WP_206782149.1">
    <property type="nucleotide sequence ID" value="NZ_CM125968.1"/>
</dbReference>
<proteinExistence type="predicted"/>
<dbReference type="AlphaFoldDB" id="A0A8I1SM55"/>
<comment type="subcellular location">
    <subcellularLocation>
        <location evidence="1">Cell surface</location>
    </subcellularLocation>
</comment>
<dbReference type="GO" id="GO:0009986">
    <property type="term" value="C:cell surface"/>
    <property type="evidence" value="ECO:0007669"/>
    <property type="project" value="UniProtKB-SubCell"/>
</dbReference>
<dbReference type="Pfam" id="PF07963">
    <property type="entry name" value="N_methyl"/>
    <property type="match status" value="1"/>
</dbReference>
<dbReference type="EMBL" id="JAEMWV010000001">
    <property type="protein sequence ID" value="MBN8250580.1"/>
    <property type="molecule type" value="Genomic_DNA"/>
</dbReference>
<keyword evidence="3" id="KW-0812">Transmembrane</keyword>
<dbReference type="Proteomes" id="UP000664578">
    <property type="component" value="Unassembled WGS sequence"/>
</dbReference>
<organism evidence="4 5">
    <name type="scientific">Priestia flexa</name>
    <dbReference type="NCBI Taxonomy" id="86664"/>
    <lineage>
        <taxon>Bacteria</taxon>
        <taxon>Bacillati</taxon>
        <taxon>Bacillota</taxon>
        <taxon>Bacilli</taxon>
        <taxon>Bacillales</taxon>
        <taxon>Bacillaceae</taxon>
        <taxon>Priestia</taxon>
    </lineage>
</organism>
<protein>
    <submittedName>
        <fullName evidence="4">Type II secretion system protein</fullName>
    </submittedName>
</protein>
<dbReference type="GeneID" id="93683892"/>
<evidence type="ECO:0000313" key="4">
    <source>
        <dbReference type="EMBL" id="MBN8250580.1"/>
    </source>
</evidence>
<gene>
    <name evidence="4" type="ORF">JF537_03180</name>
</gene>
<keyword evidence="2" id="KW-0178">Competence</keyword>
<dbReference type="GO" id="GO:0030420">
    <property type="term" value="P:establishment of competence for transformation"/>
    <property type="evidence" value="ECO:0007669"/>
    <property type="project" value="UniProtKB-KW"/>
</dbReference>
<accession>A0A8I1SM55</accession>
<keyword evidence="3" id="KW-0472">Membrane</keyword>
<evidence type="ECO:0000313" key="5">
    <source>
        <dbReference type="Proteomes" id="UP000664578"/>
    </source>
</evidence>
<dbReference type="InterPro" id="IPR012902">
    <property type="entry name" value="N_methyl_site"/>
</dbReference>
<feature type="transmembrane region" description="Helical" evidence="3">
    <location>
        <begin position="12"/>
        <end position="33"/>
    </location>
</feature>
<comment type="caution">
    <text evidence="4">The sequence shown here is derived from an EMBL/GenBank/DDBJ whole genome shotgun (WGS) entry which is preliminary data.</text>
</comment>
<dbReference type="PROSITE" id="PS00409">
    <property type="entry name" value="PROKAR_NTER_METHYL"/>
    <property type="match status" value="1"/>
</dbReference>
<name>A0A8I1SM55_9BACI</name>